<accession>A0A0F9G4Q2</accession>
<proteinExistence type="predicted"/>
<evidence type="ECO:0000313" key="1">
    <source>
        <dbReference type="EMBL" id="KKL93668.1"/>
    </source>
</evidence>
<sequence length="255" mass="30757">MNIINTERDIVLFYYYSTSPFPTDCYLEISNDIVHRNLFLFKCDDGKIHFEFPMFENHTYNSICNRRGVRSLIKRDNDKKYIIFRTIDKKKRQRHIIGYYKVGKQYYQETNLFNNNGFVCGFEASETHLLKKGDLIFKDRSIGRGYNVSWHTEKMNKKLNSFLDKIQDKSVNVSDLYQNETSLLISLFKDKERIEEWRTSCKTCESKKKCYFFKYNERYTKKNPNSNMFDIINKVYNSNIYSKNVLDKIKKIYIR</sequence>
<comment type="caution">
    <text evidence="1">The sequence shown here is derived from an EMBL/GenBank/DDBJ whole genome shotgun (WGS) entry which is preliminary data.</text>
</comment>
<gene>
    <name evidence="1" type="ORF">LCGC14_1872390</name>
</gene>
<dbReference type="AlphaFoldDB" id="A0A0F9G4Q2"/>
<protein>
    <submittedName>
        <fullName evidence="1">Uncharacterized protein</fullName>
    </submittedName>
</protein>
<organism evidence="1">
    <name type="scientific">marine sediment metagenome</name>
    <dbReference type="NCBI Taxonomy" id="412755"/>
    <lineage>
        <taxon>unclassified sequences</taxon>
        <taxon>metagenomes</taxon>
        <taxon>ecological metagenomes</taxon>
    </lineage>
</organism>
<reference evidence="1" key="1">
    <citation type="journal article" date="2015" name="Nature">
        <title>Complex archaea that bridge the gap between prokaryotes and eukaryotes.</title>
        <authorList>
            <person name="Spang A."/>
            <person name="Saw J.H."/>
            <person name="Jorgensen S.L."/>
            <person name="Zaremba-Niedzwiedzka K."/>
            <person name="Martijn J."/>
            <person name="Lind A.E."/>
            <person name="van Eijk R."/>
            <person name="Schleper C."/>
            <person name="Guy L."/>
            <person name="Ettema T.J."/>
        </authorList>
    </citation>
    <scope>NUCLEOTIDE SEQUENCE</scope>
</reference>
<name>A0A0F9G4Q2_9ZZZZ</name>
<dbReference type="EMBL" id="LAZR01019125">
    <property type="protein sequence ID" value="KKL93668.1"/>
    <property type="molecule type" value="Genomic_DNA"/>
</dbReference>